<dbReference type="InterPro" id="IPR020846">
    <property type="entry name" value="MFS_dom"/>
</dbReference>
<dbReference type="InterPro" id="IPR050549">
    <property type="entry name" value="MFS_Trehalose_Transporter"/>
</dbReference>
<evidence type="ECO:0000256" key="8">
    <source>
        <dbReference type="SAM" id="Phobius"/>
    </source>
</evidence>
<evidence type="ECO:0000313" key="11">
    <source>
        <dbReference type="Proteomes" id="UP001152759"/>
    </source>
</evidence>
<feature type="transmembrane region" description="Helical" evidence="8">
    <location>
        <begin position="351"/>
        <end position="376"/>
    </location>
</feature>
<dbReference type="InterPro" id="IPR036259">
    <property type="entry name" value="MFS_trans_sf"/>
</dbReference>
<comment type="subcellular location">
    <subcellularLocation>
        <location evidence="1">Cell membrane</location>
        <topology evidence="1">Multi-pass membrane protein</topology>
    </subcellularLocation>
</comment>
<feature type="transmembrane region" description="Helical" evidence="8">
    <location>
        <begin position="388"/>
        <end position="411"/>
    </location>
</feature>
<dbReference type="InterPro" id="IPR005828">
    <property type="entry name" value="MFS_sugar_transport-like"/>
</dbReference>
<dbReference type="Pfam" id="PF00083">
    <property type="entry name" value="Sugar_tr"/>
    <property type="match status" value="1"/>
</dbReference>
<feature type="transmembrane region" description="Helical" evidence="8">
    <location>
        <begin position="12"/>
        <end position="34"/>
    </location>
</feature>
<keyword evidence="11" id="KW-1185">Reference proteome</keyword>
<feature type="transmembrane region" description="Helical" evidence="8">
    <location>
        <begin position="165"/>
        <end position="186"/>
    </location>
</feature>
<feature type="transmembrane region" description="Helical" evidence="8">
    <location>
        <begin position="417"/>
        <end position="439"/>
    </location>
</feature>
<dbReference type="KEGG" id="btab:109031099"/>
<dbReference type="InterPro" id="IPR005829">
    <property type="entry name" value="Sugar_transporter_CS"/>
</dbReference>
<feature type="transmembrane region" description="Helical" evidence="8">
    <location>
        <begin position="317"/>
        <end position="339"/>
    </location>
</feature>
<dbReference type="PANTHER" id="PTHR48021">
    <property type="match status" value="1"/>
</dbReference>
<organism evidence="10 11">
    <name type="scientific">Bemisia tabaci</name>
    <name type="common">Sweetpotato whitefly</name>
    <name type="synonym">Aleurodes tabaci</name>
    <dbReference type="NCBI Taxonomy" id="7038"/>
    <lineage>
        <taxon>Eukaryota</taxon>
        <taxon>Metazoa</taxon>
        <taxon>Ecdysozoa</taxon>
        <taxon>Arthropoda</taxon>
        <taxon>Hexapoda</taxon>
        <taxon>Insecta</taxon>
        <taxon>Pterygota</taxon>
        <taxon>Neoptera</taxon>
        <taxon>Paraneoptera</taxon>
        <taxon>Hemiptera</taxon>
        <taxon>Sternorrhyncha</taxon>
        <taxon>Aleyrodoidea</taxon>
        <taxon>Aleyrodidae</taxon>
        <taxon>Aleyrodinae</taxon>
        <taxon>Bemisia</taxon>
    </lineage>
</organism>
<dbReference type="Proteomes" id="UP001152759">
    <property type="component" value="Chromosome 3"/>
</dbReference>
<dbReference type="Gene3D" id="1.20.1250.20">
    <property type="entry name" value="MFS general substrate transporter like domains"/>
    <property type="match status" value="1"/>
</dbReference>
<keyword evidence="2" id="KW-0813">Transport</keyword>
<protein>
    <recommendedName>
        <fullName evidence="9">Major facilitator superfamily (MFS) profile domain-containing protein</fullName>
    </recommendedName>
</protein>
<keyword evidence="7 8" id="KW-0472">Membrane</keyword>
<dbReference type="OrthoDB" id="6339427at2759"/>
<accession>A0A9P0AAM2</accession>
<keyword evidence="6 8" id="KW-1133">Transmembrane helix</keyword>
<evidence type="ECO:0000256" key="7">
    <source>
        <dbReference type="ARBA" id="ARBA00023136"/>
    </source>
</evidence>
<feature type="domain" description="Major facilitator superfamily (MFS) profile" evidence="9">
    <location>
        <begin position="1"/>
        <end position="443"/>
    </location>
</feature>
<evidence type="ECO:0000256" key="5">
    <source>
        <dbReference type="ARBA" id="ARBA00022692"/>
    </source>
</evidence>
<evidence type="ECO:0000313" key="10">
    <source>
        <dbReference type="EMBL" id="CAH0386588.1"/>
    </source>
</evidence>
<keyword evidence="4" id="KW-0762">Sugar transport</keyword>
<gene>
    <name evidence="10" type="ORF">BEMITA_LOCUS5680</name>
</gene>
<dbReference type="PROSITE" id="PS50850">
    <property type="entry name" value="MFS"/>
    <property type="match status" value="1"/>
</dbReference>
<dbReference type="AlphaFoldDB" id="A0A9P0AAM2"/>
<dbReference type="PRINTS" id="PR00171">
    <property type="entry name" value="SUGRTRNSPORT"/>
</dbReference>
<feature type="transmembrane region" description="Helical" evidence="8">
    <location>
        <begin position="54"/>
        <end position="77"/>
    </location>
</feature>
<evidence type="ECO:0000256" key="3">
    <source>
        <dbReference type="ARBA" id="ARBA00022475"/>
    </source>
</evidence>
<sequence>MFSATPGVRRQFAAAITCSIGCLIAGLMVGWPAPTLKKLRQPDSPVHLTPHEEAWVVNAMYYGTILSPFPSGFLINLIGRKTTLLVLAVFPTLSWILVYFSTSATMLMVARLFSGFWLGGIQTVVPLYTGEISEPHVRGIFGSFFQVSSFVGNNFSFIVAPYVTIQTMATICGFFPVLFIILFVFCPESPYYYAMKKNSKAAGKSLSWLRGDEPIMKELQTIQTSVDKELKDDETFTQKLTSIATDPANRKGFIIVETLDVMQRLCGISCMKAFSSIILPPKLGPLTTDHCTIIIGFVWMFSSLICTGLIDKAGRKPLLYASSLGIFVSMLWTGIWYYLNDNTDIDVSSFKWLPLAGFLVFGVTFSFGLGPIVKIYQGEMFPNNLKGMASALTAIIAAFASSVSTGMFPILTETIGMYANFLIFSAVGLVNFLFTYFYVIETKGKSLQEIQAELNGERPVVTQSNGDSEKAV</sequence>
<dbReference type="InterPro" id="IPR003663">
    <property type="entry name" value="Sugar/inositol_transpt"/>
</dbReference>
<dbReference type="SUPFAM" id="SSF103473">
    <property type="entry name" value="MFS general substrate transporter"/>
    <property type="match status" value="1"/>
</dbReference>
<evidence type="ECO:0000256" key="6">
    <source>
        <dbReference type="ARBA" id="ARBA00022989"/>
    </source>
</evidence>
<evidence type="ECO:0000259" key="9">
    <source>
        <dbReference type="PROSITE" id="PS50850"/>
    </source>
</evidence>
<dbReference type="GO" id="GO:0005886">
    <property type="term" value="C:plasma membrane"/>
    <property type="evidence" value="ECO:0007669"/>
    <property type="project" value="UniProtKB-SubCell"/>
</dbReference>
<keyword evidence="5 8" id="KW-0812">Transmembrane</keyword>
<feature type="transmembrane region" description="Helical" evidence="8">
    <location>
        <begin position="140"/>
        <end position="159"/>
    </location>
</feature>
<evidence type="ECO:0000256" key="1">
    <source>
        <dbReference type="ARBA" id="ARBA00004651"/>
    </source>
</evidence>
<dbReference type="FunFam" id="1.20.1250.20:FF:000218">
    <property type="entry name" value="facilitated trehalose transporter Tret1"/>
    <property type="match status" value="1"/>
</dbReference>
<name>A0A9P0AAM2_BEMTA</name>
<dbReference type="PANTHER" id="PTHR48021:SF1">
    <property type="entry name" value="GH07001P-RELATED"/>
    <property type="match status" value="1"/>
</dbReference>
<proteinExistence type="predicted"/>
<feature type="transmembrane region" description="Helical" evidence="8">
    <location>
        <begin position="292"/>
        <end position="310"/>
    </location>
</feature>
<evidence type="ECO:0000256" key="2">
    <source>
        <dbReference type="ARBA" id="ARBA00022448"/>
    </source>
</evidence>
<reference evidence="10" key="1">
    <citation type="submission" date="2021-12" db="EMBL/GenBank/DDBJ databases">
        <authorList>
            <person name="King R."/>
        </authorList>
    </citation>
    <scope>NUCLEOTIDE SEQUENCE</scope>
</reference>
<feature type="transmembrane region" description="Helical" evidence="8">
    <location>
        <begin position="84"/>
        <end position="102"/>
    </location>
</feature>
<keyword evidence="3" id="KW-1003">Cell membrane</keyword>
<dbReference type="GO" id="GO:0022857">
    <property type="term" value="F:transmembrane transporter activity"/>
    <property type="evidence" value="ECO:0007669"/>
    <property type="project" value="InterPro"/>
</dbReference>
<dbReference type="PROSITE" id="PS00217">
    <property type="entry name" value="SUGAR_TRANSPORT_2"/>
    <property type="match status" value="1"/>
</dbReference>
<dbReference type="EMBL" id="OU963864">
    <property type="protein sequence ID" value="CAH0386588.1"/>
    <property type="molecule type" value="Genomic_DNA"/>
</dbReference>
<evidence type="ECO:0000256" key="4">
    <source>
        <dbReference type="ARBA" id="ARBA00022597"/>
    </source>
</evidence>